<dbReference type="Proteomes" id="UP000198406">
    <property type="component" value="Unassembled WGS sequence"/>
</dbReference>
<organism evidence="4 5">
    <name type="scientific">Fistulifera solaris</name>
    <name type="common">Oleaginous diatom</name>
    <dbReference type="NCBI Taxonomy" id="1519565"/>
    <lineage>
        <taxon>Eukaryota</taxon>
        <taxon>Sar</taxon>
        <taxon>Stramenopiles</taxon>
        <taxon>Ochrophyta</taxon>
        <taxon>Bacillariophyta</taxon>
        <taxon>Bacillariophyceae</taxon>
        <taxon>Bacillariophycidae</taxon>
        <taxon>Naviculales</taxon>
        <taxon>Naviculaceae</taxon>
        <taxon>Fistulifera</taxon>
    </lineage>
</organism>
<dbReference type="InParanoid" id="A0A1Z5KGD4"/>
<dbReference type="FunCoup" id="A0A1Z5KGD4">
    <property type="interactions" value="41"/>
</dbReference>
<name>A0A1Z5KGD4_FISSO</name>
<reference evidence="4 5" key="1">
    <citation type="journal article" date="2015" name="Plant Cell">
        <title>Oil accumulation by the oleaginous diatom Fistulifera solaris as revealed by the genome and transcriptome.</title>
        <authorList>
            <person name="Tanaka T."/>
            <person name="Maeda Y."/>
            <person name="Veluchamy A."/>
            <person name="Tanaka M."/>
            <person name="Abida H."/>
            <person name="Marechal E."/>
            <person name="Bowler C."/>
            <person name="Muto M."/>
            <person name="Sunaga Y."/>
            <person name="Tanaka M."/>
            <person name="Yoshino T."/>
            <person name="Taniguchi T."/>
            <person name="Fukuda Y."/>
            <person name="Nemoto M."/>
            <person name="Matsumoto M."/>
            <person name="Wong P.S."/>
            <person name="Aburatani S."/>
            <person name="Fujibuchi W."/>
        </authorList>
    </citation>
    <scope>NUCLEOTIDE SEQUENCE [LARGE SCALE GENOMIC DNA]</scope>
    <source>
        <strain evidence="4 5">JPCC DA0580</strain>
    </source>
</reference>
<dbReference type="InterPro" id="IPR051624">
    <property type="entry name" value="RMD1/Sad1-interacting"/>
</dbReference>
<keyword evidence="2" id="KW-0812">Transmembrane</keyword>
<dbReference type="EMBL" id="BDSP01000223">
    <property type="protein sequence ID" value="GAX25277.1"/>
    <property type="molecule type" value="Genomic_DNA"/>
</dbReference>
<keyword evidence="2" id="KW-0472">Membrane</keyword>
<comment type="caution">
    <text evidence="4">The sequence shown here is derived from an EMBL/GenBank/DDBJ whole genome shotgun (WGS) entry which is preliminary data.</text>
</comment>
<proteinExistence type="inferred from homology"/>
<feature type="transmembrane region" description="Helical" evidence="2">
    <location>
        <begin position="334"/>
        <end position="358"/>
    </location>
</feature>
<dbReference type="PANTHER" id="PTHR16255">
    <property type="entry name" value="REQUIRED FOR MEIOTIC NUCLEAR DIVISION PROTEIN 1 HOMOLOG"/>
    <property type="match status" value="1"/>
</dbReference>
<dbReference type="Pfam" id="PF02582">
    <property type="entry name" value="DUF155"/>
    <property type="match status" value="1"/>
</dbReference>
<evidence type="ECO:0000256" key="1">
    <source>
        <dbReference type="ARBA" id="ARBA00008306"/>
    </source>
</evidence>
<dbReference type="GO" id="GO:0005739">
    <property type="term" value="C:mitochondrion"/>
    <property type="evidence" value="ECO:0007669"/>
    <property type="project" value="UniProtKB-ARBA"/>
</dbReference>
<evidence type="ECO:0000259" key="3">
    <source>
        <dbReference type="Pfam" id="PF02582"/>
    </source>
</evidence>
<keyword evidence="2" id="KW-1133">Transmembrane helix</keyword>
<sequence>MGTPKMIVPRKAVSDTIKPAALDANRNKFQKQSQPRKAIAQFRKKTRQQLPTWAGRVTVHLHVDEIDIEKVTEAFRQKDGWNAIDHFEVCRIWQTEPPYIGHETLGTMSDWPMSDEEAVDNGQIAVDMTTAMPELYLFSFGAVVFWNFPSDEYEKAWMTKHLLEDLSDYCGDSYSDAEIESAQDSISFQYGDKYSIKRDVCVLSTRDSGEKLAVSFALAKSSLLSLYELRVQQVIERNSHIPEAMVQNGRIHMSTREMSREIGRLFLVKHGINLDQSLIDTPEEFWEDDRFEPYYDVTLKYFEISKRLSLVNNRLDMIGELHNKIMEENHTHHAVILEWIIILLIVVEVVLDLLHLGFY</sequence>
<comment type="similarity">
    <text evidence="1">Belongs to the RMD1/sif2 family.</text>
</comment>
<dbReference type="AlphaFoldDB" id="A0A1Z5KGD4"/>
<evidence type="ECO:0000313" key="4">
    <source>
        <dbReference type="EMBL" id="GAX25277.1"/>
    </source>
</evidence>
<dbReference type="PANTHER" id="PTHR16255:SF1">
    <property type="entry name" value="REQUIRED FOR MEIOTIC NUCLEAR DIVISION PROTEIN 1 HOMOLOG"/>
    <property type="match status" value="1"/>
</dbReference>
<dbReference type="InterPro" id="IPR003734">
    <property type="entry name" value="DUF155"/>
</dbReference>
<evidence type="ECO:0000256" key="2">
    <source>
        <dbReference type="SAM" id="Phobius"/>
    </source>
</evidence>
<dbReference type="OrthoDB" id="18302at2759"/>
<feature type="domain" description="DUF155" evidence="3">
    <location>
        <begin position="136"/>
        <end position="312"/>
    </location>
</feature>
<accession>A0A1Z5KGD4</accession>
<gene>
    <name evidence="4" type="ORF">FisN_5Lh361</name>
</gene>
<keyword evidence="5" id="KW-1185">Reference proteome</keyword>
<evidence type="ECO:0000313" key="5">
    <source>
        <dbReference type="Proteomes" id="UP000198406"/>
    </source>
</evidence>
<protein>
    <recommendedName>
        <fullName evidence="3">DUF155 domain-containing protein</fullName>
    </recommendedName>
</protein>